<gene>
    <name evidence="1" type="ORF">NCS57_01014600</name>
</gene>
<keyword evidence="2" id="KW-1185">Reference proteome</keyword>
<protein>
    <submittedName>
        <fullName evidence="1">DAO domain-containing protein</fullName>
    </submittedName>
</protein>
<evidence type="ECO:0000313" key="2">
    <source>
        <dbReference type="Proteomes" id="UP001065298"/>
    </source>
</evidence>
<organism evidence="1 2">
    <name type="scientific">Fusarium keratoplasticum</name>
    <dbReference type="NCBI Taxonomy" id="1328300"/>
    <lineage>
        <taxon>Eukaryota</taxon>
        <taxon>Fungi</taxon>
        <taxon>Dikarya</taxon>
        <taxon>Ascomycota</taxon>
        <taxon>Pezizomycotina</taxon>
        <taxon>Sordariomycetes</taxon>
        <taxon>Hypocreomycetidae</taxon>
        <taxon>Hypocreales</taxon>
        <taxon>Nectriaceae</taxon>
        <taxon>Fusarium</taxon>
        <taxon>Fusarium solani species complex</taxon>
    </lineage>
</organism>
<accession>A0ACC0QP24</accession>
<name>A0ACC0QP24_9HYPO</name>
<reference evidence="1" key="1">
    <citation type="submission" date="2022-06" db="EMBL/GenBank/DDBJ databases">
        <title>Fusarium solani species complex genomes reveal bases of compartmentalisation and animal pathogenesis.</title>
        <authorList>
            <person name="Tsai I.J."/>
        </authorList>
    </citation>
    <scope>NUCLEOTIDE SEQUENCE</scope>
    <source>
        <strain evidence="1">Fu6.1</strain>
    </source>
</reference>
<proteinExistence type="predicted"/>
<dbReference type="EMBL" id="CM046510">
    <property type="protein sequence ID" value="KAI8660376.1"/>
    <property type="molecule type" value="Genomic_DNA"/>
</dbReference>
<sequence>MSKPSVLIIGGGVFGTSTAYHLAERGFDQVTVVDRFEPPSRDSAATDLNKVIRADYPNPLYAKLGLETLGVWKDPGSLFKGLYKETGWVMGGHEATNGWLENAKDLARRTNRPGVEYLTAEQMRQKWPALSGEFPGWTNLYSPQAGWVPSGQALLRMAQAAQAKGARYITGDAGHIKKLLYDRDGTCRGAVAANGQLHQADMVVVAAGASLPALVDGANTDVVAQTSAICVIQLEPHEVEKYKDIPIIDDFEQGEFRLFDFAGPTADEIGIIFPPDENGLIKLCSVRLVTNYKNHDVPGASILHSVGDYPDDGCPKELEDEIRQFVREMIPELADRPFVTTRLCWDGMAKDLNFRICPYPSTKNLYIATAGSNHGFKFLPVIGKYVADMLEGKLAKEWTDLWSWRFGKVPANFQDPHPFPLRDLSELTGWKGRNAPGAGKLPWTWSRSRL</sequence>
<evidence type="ECO:0000313" key="1">
    <source>
        <dbReference type="EMBL" id="KAI8660376.1"/>
    </source>
</evidence>
<comment type="caution">
    <text evidence="1">The sequence shown here is derived from an EMBL/GenBank/DDBJ whole genome shotgun (WGS) entry which is preliminary data.</text>
</comment>
<dbReference type="Proteomes" id="UP001065298">
    <property type="component" value="Chromosome 8"/>
</dbReference>